<name>A7EDU3_SCLS1</name>
<protein>
    <submittedName>
        <fullName evidence="1">Uncharacterized protein</fullName>
    </submittedName>
</protein>
<dbReference type="EMBL" id="CH476624">
    <property type="protein sequence ID" value="EDO01009.1"/>
    <property type="molecule type" value="Genomic_DNA"/>
</dbReference>
<dbReference type="GeneID" id="5491697"/>
<dbReference type="KEGG" id="ssl:SS1G_03483"/>
<keyword evidence="2" id="KW-1185">Reference proteome</keyword>
<accession>A7EDU3</accession>
<organism evidence="1 2">
    <name type="scientific">Sclerotinia sclerotiorum (strain ATCC 18683 / 1980 / Ss-1)</name>
    <name type="common">White mold</name>
    <name type="synonym">Whetzelinia sclerotiorum</name>
    <dbReference type="NCBI Taxonomy" id="665079"/>
    <lineage>
        <taxon>Eukaryota</taxon>
        <taxon>Fungi</taxon>
        <taxon>Dikarya</taxon>
        <taxon>Ascomycota</taxon>
        <taxon>Pezizomycotina</taxon>
        <taxon>Leotiomycetes</taxon>
        <taxon>Helotiales</taxon>
        <taxon>Sclerotiniaceae</taxon>
        <taxon>Sclerotinia</taxon>
    </lineage>
</organism>
<dbReference type="AlphaFoldDB" id="A7EDU3"/>
<sequence length="114" mass="12995">MARTGLVEIKINNGEKRFWEGVVNYWELRRRGKEGRKGGASEKVSYKNAEAHCYHLLDQGYLQRDILNAIGGEHEEGETKLPLRIKSAYKRCIIRTTPYFIVVLISIVGKGSQS</sequence>
<evidence type="ECO:0000313" key="2">
    <source>
        <dbReference type="Proteomes" id="UP000001312"/>
    </source>
</evidence>
<proteinExistence type="predicted"/>
<dbReference type="HOGENOM" id="CLU_2122554_0_0_1"/>
<evidence type="ECO:0000313" key="1">
    <source>
        <dbReference type="EMBL" id="EDO01009.1"/>
    </source>
</evidence>
<dbReference type="InParanoid" id="A7EDU3"/>
<dbReference type="RefSeq" id="XP_001595394.1">
    <property type="nucleotide sequence ID" value="XM_001595344.1"/>
</dbReference>
<gene>
    <name evidence="1" type="ORF">SS1G_03483</name>
</gene>
<reference evidence="2" key="1">
    <citation type="journal article" date="2011" name="PLoS Genet.">
        <title>Genomic analysis of the necrotrophic fungal pathogens Sclerotinia sclerotiorum and Botrytis cinerea.</title>
        <authorList>
            <person name="Amselem J."/>
            <person name="Cuomo C.A."/>
            <person name="van Kan J.A."/>
            <person name="Viaud M."/>
            <person name="Benito E.P."/>
            <person name="Couloux A."/>
            <person name="Coutinho P.M."/>
            <person name="de Vries R.P."/>
            <person name="Dyer P.S."/>
            <person name="Fillinger S."/>
            <person name="Fournier E."/>
            <person name="Gout L."/>
            <person name="Hahn M."/>
            <person name="Kohn L."/>
            <person name="Lapalu N."/>
            <person name="Plummer K.M."/>
            <person name="Pradier J.M."/>
            <person name="Quevillon E."/>
            <person name="Sharon A."/>
            <person name="Simon A."/>
            <person name="ten Have A."/>
            <person name="Tudzynski B."/>
            <person name="Tudzynski P."/>
            <person name="Wincker P."/>
            <person name="Andrew M."/>
            <person name="Anthouard V."/>
            <person name="Beever R.E."/>
            <person name="Beffa R."/>
            <person name="Benoit I."/>
            <person name="Bouzid O."/>
            <person name="Brault B."/>
            <person name="Chen Z."/>
            <person name="Choquer M."/>
            <person name="Collemare J."/>
            <person name="Cotton P."/>
            <person name="Danchin E.G."/>
            <person name="Da Silva C."/>
            <person name="Gautier A."/>
            <person name="Giraud C."/>
            <person name="Giraud T."/>
            <person name="Gonzalez C."/>
            <person name="Grossetete S."/>
            <person name="Guldener U."/>
            <person name="Henrissat B."/>
            <person name="Howlett B.J."/>
            <person name="Kodira C."/>
            <person name="Kretschmer M."/>
            <person name="Lappartient A."/>
            <person name="Leroch M."/>
            <person name="Levis C."/>
            <person name="Mauceli E."/>
            <person name="Neuveglise C."/>
            <person name="Oeser B."/>
            <person name="Pearson M."/>
            <person name="Poulain J."/>
            <person name="Poussereau N."/>
            <person name="Quesneville H."/>
            <person name="Rascle C."/>
            <person name="Schumacher J."/>
            <person name="Segurens B."/>
            <person name="Sexton A."/>
            <person name="Silva E."/>
            <person name="Sirven C."/>
            <person name="Soanes D.M."/>
            <person name="Talbot N.J."/>
            <person name="Templeton M."/>
            <person name="Yandava C."/>
            <person name="Yarden O."/>
            <person name="Zeng Q."/>
            <person name="Rollins J.A."/>
            <person name="Lebrun M.H."/>
            <person name="Dickman M."/>
        </authorList>
    </citation>
    <scope>NUCLEOTIDE SEQUENCE [LARGE SCALE GENOMIC DNA]</scope>
    <source>
        <strain evidence="2">ATCC 18683 / 1980 / Ss-1</strain>
    </source>
</reference>
<dbReference type="Proteomes" id="UP000001312">
    <property type="component" value="Unassembled WGS sequence"/>
</dbReference>